<evidence type="ECO:0000313" key="7">
    <source>
        <dbReference type="EMBL" id="KAK7315260.1"/>
    </source>
</evidence>
<evidence type="ECO:0000256" key="1">
    <source>
        <dbReference type="ARBA" id="ARBA00004370"/>
    </source>
</evidence>
<reference evidence="7 8" key="1">
    <citation type="submission" date="2024-01" db="EMBL/GenBank/DDBJ databases">
        <title>The genomes of 5 underutilized Papilionoideae crops provide insights into root nodulation and disease resistanc.</title>
        <authorList>
            <person name="Jiang F."/>
        </authorList>
    </citation>
    <scope>NUCLEOTIDE SEQUENCE [LARGE SCALE GENOMIC DNA]</scope>
    <source>
        <strain evidence="7">LVBAO_FW01</strain>
        <tissue evidence="7">Leaves</tissue>
    </source>
</reference>
<dbReference type="InterPro" id="IPR007749">
    <property type="entry name" value="DUF677"/>
</dbReference>
<dbReference type="EMBL" id="JAYMYQ010000008">
    <property type="protein sequence ID" value="KAK7315260.1"/>
    <property type="molecule type" value="Genomic_DNA"/>
</dbReference>
<dbReference type="Pfam" id="PF05055">
    <property type="entry name" value="DUF677"/>
    <property type="match status" value="1"/>
</dbReference>
<evidence type="ECO:0000256" key="3">
    <source>
        <dbReference type="ARBA" id="ARBA00022692"/>
    </source>
</evidence>
<keyword evidence="8" id="KW-1185">Reference proteome</keyword>
<proteinExistence type="inferred from homology"/>
<evidence type="ECO:0000256" key="6">
    <source>
        <dbReference type="SAM" id="Phobius"/>
    </source>
</evidence>
<name>A0AAN9PWP8_CANGL</name>
<protein>
    <submittedName>
        <fullName evidence="7">Uncharacterized protein</fullName>
    </submittedName>
</protein>
<accession>A0AAN9PWP8</accession>
<keyword evidence="5 6" id="KW-0472">Membrane</keyword>
<evidence type="ECO:0000313" key="8">
    <source>
        <dbReference type="Proteomes" id="UP001367508"/>
    </source>
</evidence>
<feature type="transmembrane region" description="Helical" evidence="6">
    <location>
        <begin position="203"/>
        <end position="234"/>
    </location>
</feature>
<evidence type="ECO:0000256" key="5">
    <source>
        <dbReference type="ARBA" id="ARBA00023136"/>
    </source>
</evidence>
<dbReference type="PANTHER" id="PTHR31113">
    <property type="entry name" value="UPF0496 PROTEIN 3-RELATED"/>
    <property type="match status" value="1"/>
</dbReference>
<organism evidence="7 8">
    <name type="scientific">Canavalia gladiata</name>
    <name type="common">Sword bean</name>
    <name type="synonym">Dolichos gladiatus</name>
    <dbReference type="NCBI Taxonomy" id="3824"/>
    <lineage>
        <taxon>Eukaryota</taxon>
        <taxon>Viridiplantae</taxon>
        <taxon>Streptophyta</taxon>
        <taxon>Embryophyta</taxon>
        <taxon>Tracheophyta</taxon>
        <taxon>Spermatophyta</taxon>
        <taxon>Magnoliopsida</taxon>
        <taxon>eudicotyledons</taxon>
        <taxon>Gunneridae</taxon>
        <taxon>Pentapetalae</taxon>
        <taxon>rosids</taxon>
        <taxon>fabids</taxon>
        <taxon>Fabales</taxon>
        <taxon>Fabaceae</taxon>
        <taxon>Papilionoideae</taxon>
        <taxon>50 kb inversion clade</taxon>
        <taxon>NPAAA clade</taxon>
        <taxon>indigoferoid/millettioid clade</taxon>
        <taxon>Phaseoleae</taxon>
        <taxon>Canavalia</taxon>
    </lineage>
</organism>
<comment type="similarity">
    <text evidence="2">Belongs to the UPF0496 family.</text>
</comment>
<comment type="caution">
    <text evidence="7">The sequence shown here is derived from an EMBL/GenBank/DDBJ whole genome shotgun (WGS) entry which is preliminary data.</text>
</comment>
<gene>
    <name evidence="7" type="ORF">VNO77_33798</name>
</gene>
<comment type="subcellular location">
    <subcellularLocation>
        <location evidence="1">Membrane</location>
    </subcellularLocation>
</comment>
<evidence type="ECO:0000256" key="4">
    <source>
        <dbReference type="ARBA" id="ARBA00022989"/>
    </source>
</evidence>
<dbReference type="Proteomes" id="UP001367508">
    <property type="component" value="Unassembled WGS sequence"/>
</dbReference>
<dbReference type="GO" id="GO:0016020">
    <property type="term" value="C:membrane"/>
    <property type="evidence" value="ECO:0007669"/>
    <property type="project" value="UniProtKB-SubCell"/>
</dbReference>
<dbReference type="PANTHER" id="PTHR31113:SF2">
    <property type="entry name" value="OS04G0423200 PROTEIN"/>
    <property type="match status" value="1"/>
</dbReference>
<keyword evidence="3 6" id="KW-0812">Transmembrane</keyword>
<keyword evidence="4 6" id="KW-1133">Transmembrane helix</keyword>
<sequence length="364" mass="42013">MLSKLRACKASQDVKQLRDAKKSINFHEEYQKALRTKSYADFFDKAQLPANQPCVYSNQNKFSETLLEPDQETILSIVNATILSKKPELKNLMLSYFDISAEASIFCSHLLKSINQVQCNYKFIQRALDIMDADDDSHDKFKKISFDLNSFIVSNNPFSNLNNHDFKLISDQHSLLLHHLKSITQKMRRKIKLKNYLKKTSEICITIACGLVVVTVIVIATHTLTALIMSPAFLSFPCKSLKRKLIPSLRISKSTFLIKVCDQLDIAAKGTYILNRDFDTMSRLVARLHDEIEHNRAMVQFCLDRKDDKFCLQIVKELKKSDVRFRKLVEELEEHVYLCLFTINQARSLVIKEMRKTCTKGFGK</sequence>
<evidence type="ECO:0000256" key="2">
    <source>
        <dbReference type="ARBA" id="ARBA00009074"/>
    </source>
</evidence>
<dbReference type="AlphaFoldDB" id="A0AAN9PWP8"/>